<dbReference type="CDD" id="cd07516">
    <property type="entry name" value="HAD_Pase"/>
    <property type="match status" value="1"/>
</dbReference>
<dbReference type="EMBL" id="SCWA01000015">
    <property type="protein sequence ID" value="TDL95315.1"/>
    <property type="molecule type" value="Genomic_DNA"/>
</dbReference>
<evidence type="ECO:0000313" key="2">
    <source>
        <dbReference type="Proteomes" id="UP000295310"/>
    </source>
</evidence>
<reference evidence="1 2" key="1">
    <citation type="submission" date="2019-01" db="EMBL/GenBank/DDBJ databases">
        <title>Draft genome sequences of the type strains of six Macrococcus species.</title>
        <authorList>
            <person name="Mazhar S."/>
            <person name="Altermann E."/>
            <person name="Hill C."/>
            <person name="Mcauliffe O."/>
        </authorList>
    </citation>
    <scope>NUCLEOTIDE SEQUENCE [LARGE SCALE GENOMIC DNA]</scope>
    <source>
        <strain evidence="1 2">CCM4811</strain>
    </source>
</reference>
<dbReference type="Gene3D" id="3.40.50.1000">
    <property type="entry name" value="HAD superfamily/HAD-like"/>
    <property type="match status" value="1"/>
</dbReference>
<dbReference type="SUPFAM" id="SSF56784">
    <property type="entry name" value="HAD-like"/>
    <property type="match status" value="1"/>
</dbReference>
<dbReference type="InterPro" id="IPR000150">
    <property type="entry name" value="Cof"/>
</dbReference>
<evidence type="ECO:0000313" key="1">
    <source>
        <dbReference type="EMBL" id="TDL95315.1"/>
    </source>
</evidence>
<dbReference type="PANTHER" id="PTHR10000:SF8">
    <property type="entry name" value="HAD SUPERFAMILY HYDROLASE-LIKE, TYPE 3"/>
    <property type="match status" value="1"/>
</dbReference>
<dbReference type="InterPro" id="IPR023214">
    <property type="entry name" value="HAD_sf"/>
</dbReference>
<dbReference type="Pfam" id="PF08282">
    <property type="entry name" value="Hydrolase_3"/>
    <property type="match status" value="1"/>
</dbReference>
<dbReference type="OrthoDB" id="9790031at2"/>
<dbReference type="InterPro" id="IPR036412">
    <property type="entry name" value="HAD-like_sf"/>
</dbReference>
<dbReference type="GO" id="GO:0000287">
    <property type="term" value="F:magnesium ion binding"/>
    <property type="evidence" value="ECO:0007669"/>
    <property type="project" value="TreeGrafter"/>
</dbReference>
<dbReference type="Gene3D" id="3.30.1240.10">
    <property type="match status" value="1"/>
</dbReference>
<sequence length="268" mass="29839">MYKLIALDMDDTLMTSENVISDRTKETLIQAQSLGVKVILASGRPTSGMTQAAKLLELDKRGSYILSYNGASLTSMKDMTVAKENLLSKSQFDEVYDYCKEHDFFVLTYINETIVYEGHHPYMNVEHELTGLPMKEVSNLKDYVKGSVPKAMAVDFEEKIAAADHDLDGNLNGHIHATTSKPFFLEFMAMGVSKGVALKEFAESEGIRQDEIMAFGDSDNDKDMLEYAGLGVAMGNARESIKQIADIVTHDHNHDGIAEIIDQYILKH</sequence>
<proteinExistence type="predicted"/>
<dbReference type="GO" id="GO:0005829">
    <property type="term" value="C:cytosol"/>
    <property type="evidence" value="ECO:0007669"/>
    <property type="project" value="TreeGrafter"/>
</dbReference>
<gene>
    <name evidence="1" type="ORF">ERX27_08500</name>
</gene>
<organism evidence="1 2">
    <name type="scientific">Macrococcus brunensis</name>
    <dbReference type="NCBI Taxonomy" id="198483"/>
    <lineage>
        <taxon>Bacteria</taxon>
        <taxon>Bacillati</taxon>
        <taxon>Bacillota</taxon>
        <taxon>Bacilli</taxon>
        <taxon>Bacillales</taxon>
        <taxon>Staphylococcaceae</taxon>
        <taxon>Macrococcus</taxon>
    </lineage>
</organism>
<keyword evidence="2" id="KW-1185">Reference proteome</keyword>
<dbReference type="NCBIfam" id="TIGR00099">
    <property type="entry name" value="Cof-subfamily"/>
    <property type="match status" value="1"/>
</dbReference>
<protein>
    <submittedName>
        <fullName evidence="1">HAD family phosphatase</fullName>
    </submittedName>
</protein>
<dbReference type="SFLD" id="SFLDG01144">
    <property type="entry name" value="C2.B.4:_PGP_Like"/>
    <property type="match status" value="1"/>
</dbReference>
<dbReference type="AlphaFoldDB" id="A0A4R6BBV5"/>
<comment type="caution">
    <text evidence="1">The sequence shown here is derived from an EMBL/GenBank/DDBJ whole genome shotgun (WGS) entry which is preliminary data.</text>
</comment>
<dbReference type="GO" id="GO:0016791">
    <property type="term" value="F:phosphatase activity"/>
    <property type="evidence" value="ECO:0007669"/>
    <property type="project" value="UniProtKB-ARBA"/>
</dbReference>
<dbReference type="Proteomes" id="UP000295310">
    <property type="component" value="Unassembled WGS sequence"/>
</dbReference>
<dbReference type="InterPro" id="IPR006379">
    <property type="entry name" value="HAD-SF_hydro_IIB"/>
</dbReference>
<dbReference type="RefSeq" id="WP_133432413.1">
    <property type="nucleotide sequence ID" value="NZ_SCWA01000015.1"/>
</dbReference>
<name>A0A4R6BBV5_9STAP</name>
<accession>A0A4R6BBV5</accession>
<dbReference type="PANTHER" id="PTHR10000">
    <property type="entry name" value="PHOSPHOSERINE PHOSPHATASE"/>
    <property type="match status" value="1"/>
</dbReference>
<dbReference type="PROSITE" id="PS01229">
    <property type="entry name" value="COF_2"/>
    <property type="match status" value="1"/>
</dbReference>
<dbReference type="SFLD" id="SFLDG01140">
    <property type="entry name" value="C2.B:_Phosphomannomutase_and_P"/>
    <property type="match status" value="1"/>
</dbReference>
<dbReference type="NCBIfam" id="TIGR01484">
    <property type="entry name" value="HAD-SF-IIB"/>
    <property type="match status" value="1"/>
</dbReference>
<dbReference type="SFLD" id="SFLDS00003">
    <property type="entry name" value="Haloacid_Dehalogenase"/>
    <property type="match status" value="1"/>
</dbReference>